<sequence>MPARTCYRRLLLFRWIGVRFSHELCIQVSWNLRFATVRINGMDRQHNVFHLAAICDRCQFDDRVKRHFKIR</sequence>
<evidence type="ECO:0000313" key="1">
    <source>
        <dbReference type="EMBL" id="MBW75827.1"/>
    </source>
</evidence>
<dbReference type="AlphaFoldDB" id="A0A2M4DE33"/>
<name>A0A2M4DE33_ANODA</name>
<protein>
    <submittedName>
        <fullName evidence="1">Putative secreted protein</fullName>
    </submittedName>
</protein>
<organism evidence="1">
    <name type="scientific">Anopheles darlingi</name>
    <name type="common">Mosquito</name>
    <dbReference type="NCBI Taxonomy" id="43151"/>
    <lineage>
        <taxon>Eukaryota</taxon>
        <taxon>Metazoa</taxon>
        <taxon>Ecdysozoa</taxon>
        <taxon>Arthropoda</taxon>
        <taxon>Hexapoda</taxon>
        <taxon>Insecta</taxon>
        <taxon>Pterygota</taxon>
        <taxon>Neoptera</taxon>
        <taxon>Endopterygota</taxon>
        <taxon>Diptera</taxon>
        <taxon>Nematocera</taxon>
        <taxon>Culicoidea</taxon>
        <taxon>Culicidae</taxon>
        <taxon>Anophelinae</taxon>
        <taxon>Anopheles</taxon>
    </lineage>
</organism>
<proteinExistence type="predicted"/>
<reference evidence="1" key="1">
    <citation type="submission" date="2018-01" db="EMBL/GenBank/DDBJ databases">
        <title>An insight into the sialome of Amazonian anophelines.</title>
        <authorList>
            <person name="Ribeiro J.M."/>
            <person name="Scarpassa V."/>
            <person name="Calvo E."/>
        </authorList>
    </citation>
    <scope>NUCLEOTIDE SEQUENCE</scope>
</reference>
<accession>A0A2M4DE33</accession>
<dbReference type="EMBL" id="GGFL01011649">
    <property type="protein sequence ID" value="MBW75827.1"/>
    <property type="molecule type" value="Transcribed_RNA"/>
</dbReference>